<proteinExistence type="predicted"/>
<evidence type="ECO:0000313" key="3">
    <source>
        <dbReference type="Proteomes" id="UP000319576"/>
    </source>
</evidence>
<feature type="signal peptide" evidence="1">
    <location>
        <begin position="1"/>
        <end position="18"/>
    </location>
</feature>
<keyword evidence="3" id="KW-1185">Reference proteome</keyword>
<dbReference type="RefSeq" id="WP_145239505.1">
    <property type="nucleotide sequence ID" value="NZ_CP036273.1"/>
</dbReference>
<gene>
    <name evidence="2" type="ORF">ETAA1_29570</name>
</gene>
<dbReference type="KEGG" id="uli:ETAA1_29570"/>
<keyword evidence="1" id="KW-0732">Signal</keyword>
<evidence type="ECO:0000313" key="2">
    <source>
        <dbReference type="EMBL" id="QDU20994.1"/>
    </source>
</evidence>
<organism evidence="2 3">
    <name type="scientific">Urbifossiella limnaea</name>
    <dbReference type="NCBI Taxonomy" id="2528023"/>
    <lineage>
        <taxon>Bacteria</taxon>
        <taxon>Pseudomonadati</taxon>
        <taxon>Planctomycetota</taxon>
        <taxon>Planctomycetia</taxon>
        <taxon>Gemmatales</taxon>
        <taxon>Gemmataceae</taxon>
        <taxon>Urbifossiella</taxon>
    </lineage>
</organism>
<reference evidence="2 3" key="1">
    <citation type="submission" date="2019-02" db="EMBL/GenBank/DDBJ databases">
        <title>Deep-cultivation of Planctomycetes and their phenomic and genomic characterization uncovers novel biology.</title>
        <authorList>
            <person name="Wiegand S."/>
            <person name="Jogler M."/>
            <person name="Boedeker C."/>
            <person name="Pinto D."/>
            <person name="Vollmers J."/>
            <person name="Rivas-Marin E."/>
            <person name="Kohn T."/>
            <person name="Peeters S.H."/>
            <person name="Heuer A."/>
            <person name="Rast P."/>
            <person name="Oberbeckmann S."/>
            <person name="Bunk B."/>
            <person name="Jeske O."/>
            <person name="Meyerdierks A."/>
            <person name="Storesund J.E."/>
            <person name="Kallscheuer N."/>
            <person name="Luecker S."/>
            <person name="Lage O.M."/>
            <person name="Pohl T."/>
            <person name="Merkel B.J."/>
            <person name="Hornburger P."/>
            <person name="Mueller R.-W."/>
            <person name="Bruemmer F."/>
            <person name="Labrenz M."/>
            <person name="Spormann A.M."/>
            <person name="Op den Camp H."/>
            <person name="Overmann J."/>
            <person name="Amann R."/>
            <person name="Jetten M.S.M."/>
            <person name="Mascher T."/>
            <person name="Medema M.H."/>
            <person name="Devos D.P."/>
            <person name="Kaster A.-K."/>
            <person name="Ovreas L."/>
            <person name="Rohde M."/>
            <person name="Galperin M.Y."/>
            <person name="Jogler C."/>
        </authorList>
    </citation>
    <scope>NUCLEOTIDE SEQUENCE [LARGE SCALE GENOMIC DNA]</scope>
    <source>
        <strain evidence="2 3">ETA_A1</strain>
    </source>
</reference>
<dbReference type="OrthoDB" id="282802at2"/>
<feature type="chain" id="PRO_5021705203" evidence="1">
    <location>
        <begin position="19"/>
        <end position="180"/>
    </location>
</feature>
<dbReference type="EMBL" id="CP036273">
    <property type="protein sequence ID" value="QDU20994.1"/>
    <property type="molecule type" value="Genomic_DNA"/>
</dbReference>
<dbReference type="Proteomes" id="UP000319576">
    <property type="component" value="Chromosome"/>
</dbReference>
<dbReference type="AlphaFoldDB" id="A0A517XU59"/>
<name>A0A517XU59_9BACT</name>
<protein>
    <submittedName>
        <fullName evidence="2">Uncharacterized protein</fullName>
    </submittedName>
</protein>
<accession>A0A517XU59</accession>
<evidence type="ECO:0000256" key="1">
    <source>
        <dbReference type="SAM" id="SignalP"/>
    </source>
</evidence>
<sequence length="180" mass="19113" precursor="true">MRAATASLLLTLYVASHARGIPPAASDDPPARFTVTTRKADDTVAVGGDRERTTLDVKSPSGISRAVVERTGDAWPKAVVVRLHLKGLENLKVSAGAVAVGAAAGVRDGKVEARQWVPDKDETPLAPADPRRLAIRVLGKDGKTAAGVPLDGGQFEVTLPAAFLRDNPKSLLIEWIDFYR</sequence>